<evidence type="ECO:0000313" key="3">
    <source>
        <dbReference type="Proteomes" id="UP001281761"/>
    </source>
</evidence>
<reference evidence="2 3" key="1">
    <citation type="journal article" date="2022" name="bioRxiv">
        <title>Genomics of Preaxostyla Flagellates Illuminates Evolutionary Transitions and the Path Towards Mitochondrial Loss.</title>
        <authorList>
            <person name="Novak L.V.F."/>
            <person name="Treitli S.C."/>
            <person name="Pyrih J."/>
            <person name="Halakuc P."/>
            <person name="Pipaliya S.V."/>
            <person name="Vacek V."/>
            <person name="Brzon O."/>
            <person name="Soukal P."/>
            <person name="Eme L."/>
            <person name="Dacks J.B."/>
            <person name="Karnkowska A."/>
            <person name="Elias M."/>
            <person name="Hampl V."/>
        </authorList>
    </citation>
    <scope>NUCLEOTIDE SEQUENCE [LARGE SCALE GENOMIC DNA]</scope>
    <source>
        <strain evidence="2">NAU3</strain>
        <tissue evidence="2">Gut</tissue>
    </source>
</reference>
<dbReference type="Proteomes" id="UP001281761">
    <property type="component" value="Unassembled WGS sequence"/>
</dbReference>
<keyword evidence="3" id="KW-1185">Reference proteome</keyword>
<feature type="region of interest" description="Disordered" evidence="1">
    <location>
        <begin position="1"/>
        <end position="22"/>
    </location>
</feature>
<evidence type="ECO:0000313" key="2">
    <source>
        <dbReference type="EMBL" id="KAK2957289.1"/>
    </source>
</evidence>
<sequence length="490" mass="55602">MESKGRSVQNASQTQIGEKTQYNTITSSETMCSITIQSSINDNDESSLDPHSISSTTDVVTSTANDQSYVRVSKQILQNKLKRKRINVVSMSEQPHLEDGEVALLASTTSDWRLVLLDAITTDDLRQGCISLFDQVNFGLKLTPNEINHACRFMKYAEIHIKHRDRPHNELIETIFPEEWRCQRKLTSALINLICHQSETLRTVSLSFFTAGLSQSPKQLSPAIAATGLMPQLFENLKPHDIPINGTTIEFHRHITSIVDDFLFFFAPKSNPRHHSVNSQYSSAGTLTDEIVDPISHLLCAYLRHLIAPPDSPADYHYGFSFFSKIKLNQNNITFDSEAYTHPEIQQFVKEMKQHMTEEFSSSLNLTSTSETCNFLFGHRNEINGHSWVQIFERILLRKGNGKPCPTQLLVEWDVLIQKERQNHLAAHLTFDIILRSLRSHSVTPSCGHSRLISGVQAGHGQILLCDVRLQWMVFQILRCCHSIEVAIHE</sequence>
<protein>
    <submittedName>
        <fullName evidence="2">Uncharacterized protein</fullName>
    </submittedName>
</protein>
<name>A0ABQ9Y0R0_9EUKA</name>
<dbReference type="EMBL" id="JARBJD010000047">
    <property type="protein sequence ID" value="KAK2957289.1"/>
    <property type="molecule type" value="Genomic_DNA"/>
</dbReference>
<proteinExistence type="predicted"/>
<organism evidence="2 3">
    <name type="scientific">Blattamonas nauphoetae</name>
    <dbReference type="NCBI Taxonomy" id="2049346"/>
    <lineage>
        <taxon>Eukaryota</taxon>
        <taxon>Metamonada</taxon>
        <taxon>Preaxostyla</taxon>
        <taxon>Oxymonadida</taxon>
        <taxon>Blattamonas</taxon>
    </lineage>
</organism>
<evidence type="ECO:0000256" key="1">
    <source>
        <dbReference type="SAM" id="MobiDB-lite"/>
    </source>
</evidence>
<accession>A0ABQ9Y0R0</accession>
<comment type="caution">
    <text evidence="2">The sequence shown here is derived from an EMBL/GenBank/DDBJ whole genome shotgun (WGS) entry which is preliminary data.</text>
</comment>
<gene>
    <name evidence="2" type="ORF">BLNAU_7667</name>
</gene>